<organism evidence="3 4">
    <name type="scientific">Paenarthrobacter ureafaciens</name>
    <dbReference type="NCBI Taxonomy" id="37931"/>
    <lineage>
        <taxon>Bacteria</taxon>
        <taxon>Bacillati</taxon>
        <taxon>Actinomycetota</taxon>
        <taxon>Actinomycetes</taxon>
        <taxon>Micrococcales</taxon>
        <taxon>Micrococcaceae</taxon>
        <taxon>Paenarthrobacter</taxon>
    </lineage>
</organism>
<evidence type="ECO:0000256" key="1">
    <source>
        <dbReference type="ARBA" id="ARBA00023125"/>
    </source>
</evidence>
<proteinExistence type="predicted"/>
<dbReference type="Proteomes" id="UP001163293">
    <property type="component" value="Chromosome"/>
</dbReference>
<dbReference type="PIRSF" id="PIRSF002070">
    <property type="entry name" value="SSB"/>
    <property type="match status" value="1"/>
</dbReference>
<dbReference type="CDD" id="cd04496">
    <property type="entry name" value="SSB_OBF"/>
    <property type="match status" value="1"/>
</dbReference>
<dbReference type="InterPro" id="IPR000424">
    <property type="entry name" value="Primosome_PriB/ssb"/>
</dbReference>
<dbReference type="SUPFAM" id="SSF50249">
    <property type="entry name" value="Nucleic acid-binding proteins"/>
    <property type="match status" value="1"/>
</dbReference>
<dbReference type="InterPro" id="IPR011344">
    <property type="entry name" value="ssDNA-bd"/>
</dbReference>
<dbReference type="Gene3D" id="2.40.50.140">
    <property type="entry name" value="Nucleic acid-binding proteins"/>
    <property type="match status" value="1"/>
</dbReference>
<keyword evidence="4" id="KW-1185">Reference proteome</keyword>
<evidence type="ECO:0000313" key="3">
    <source>
        <dbReference type="EMBL" id="UYV96064.1"/>
    </source>
</evidence>
<sequence length="165" mass="17496">MSNPRNSATVIGRLTKDPVVFNNQDGSKKVAFTLMADHNYTDSQGNRGADAVPVEAFVRSTTNGIGPFASIHKGDLVAVNLKLRQDRYTKNGVEVFELKAIVEDITFLEPRSVTQARVSERVAAAEAQNQALQAQPAPASAPVAAAAAPQPAVASAVHSEELPFS</sequence>
<dbReference type="GO" id="GO:0006260">
    <property type="term" value="P:DNA replication"/>
    <property type="evidence" value="ECO:0007669"/>
    <property type="project" value="InterPro"/>
</dbReference>
<keyword evidence="1 2" id="KW-0238">DNA-binding</keyword>
<dbReference type="AlphaFoldDB" id="A0AAX3EDQ1"/>
<dbReference type="RefSeq" id="WP_069695072.1">
    <property type="nucleotide sequence ID" value="NZ_CP043010.1"/>
</dbReference>
<dbReference type="PROSITE" id="PS50935">
    <property type="entry name" value="SSB"/>
    <property type="match status" value="1"/>
</dbReference>
<evidence type="ECO:0000256" key="2">
    <source>
        <dbReference type="PIRNR" id="PIRNR002070"/>
    </source>
</evidence>
<name>A0AAX3EDQ1_PAEUR</name>
<gene>
    <name evidence="3" type="ORF">NL394_13340</name>
</gene>
<dbReference type="Pfam" id="PF00436">
    <property type="entry name" value="SSB"/>
    <property type="match status" value="1"/>
</dbReference>
<dbReference type="InterPro" id="IPR012340">
    <property type="entry name" value="NA-bd_OB-fold"/>
</dbReference>
<reference evidence="3" key="1">
    <citation type="submission" date="2022-07" db="EMBL/GenBank/DDBJ databases">
        <authorList>
            <person name="Wu T."/>
        </authorList>
    </citation>
    <scope>NUCLEOTIDE SEQUENCE</scope>
    <source>
        <strain evidence="3">SD-1</strain>
    </source>
</reference>
<dbReference type="GO" id="GO:0003697">
    <property type="term" value="F:single-stranded DNA binding"/>
    <property type="evidence" value="ECO:0007669"/>
    <property type="project" value="InterPro"/>
</dbReference>
<evidence type="ECO:0000313" key="4">
    <source>
        <dbReference type="Proteomes" id="UP001163293"/>
    </source>
</evidence>
<dbReference type="EMBL" id="CP101185">
    <property type="protein sequence ID" value="UYV96064.1"/>
    <property type="molecule type" value="Genomic_DNA"/>
</dbReference>
<accession>A0AAX3EDQ1</accession>
<protein>
    <recommendedName>
        <fullName evidence="2">Single-stranded DNA-binding protein</fullName>
    </recommendedName>
</protein>